<dbReference type="Proteomes" id="UP001589896">
    <property type="component" value="Unassembled WGS sequence"/>
</dbReference>
<evidence type="ECO:0000313" key="2">
    <source>
        <dbReference type="EMBL" id="MFC0679560.1"/>
    </source>
</evidence>
<organism evidence="2 3">
    <name type="scientific">Lysobacter korlensis</name>
    <dbReference type="NCBI Taxonomy" id="553636"/>
    <lineage>
        <taxon>Bacteria</taxon>
        <taxon>Pseudomonadati</taxon>
        <taxon>Pseudomonadota</taxon>
        <taxon>Gammaproteobacteria</taxon>
        <taxon>Lysobacterales</taxon>
        <taxon>Lysobacteraceae</taxon>
        <taxon>Lysobacter</taxon>
    </lineage>
</organism>
<keyword evidence="1" id="KW-0732">Signal</keyword>
<feature type="chain" id="PRO_5045965953" evidence="1">
    <location>
        <begin position="23"/>
        <end position="242"/>
    </location>
</feature>
<keyword evidence="3" id="KW-1185">Reference proteome</keyword>
<proteinExistence type="predicted"/>
<dbReference type="Gene3D" id="3.30.110.170">
    <property type="entry name" value="Protein of unknown function (DUF541), domain 1"/>
    <property type="match status" value="1"/>
</dbReference>
<evidence type="ECO:0000313" key="3">
    <source>
        <dbReference type="Proteomes" id="UP001589896"/>
    </source>
</evidence>
<dbReference type="Pfam" id="PF04402">
    <property type="entry name" value="SIMPL"/>
    <property type="match status" value="1"/>
</dbReference>
<gene>
    <name evidence="2" type="ORF">ACFFGH_17120</name>
</gene>
<name>A0ABV6RRF7_9GAMM</name>
<dbReference type="InterPro" id="IPR007497">
    <property type="entry name" value="SIMPL/DUF541"/>
</dbReference>
<reference evidence="2 3" key="1">
    <citation type="submission" date="2024-09" db="EMBL/GenBank/DDBJ databases">
        <authorList>
            <person name="Sun Q."/>
            <person name="Mori K."/>
        </authorList>
    </citation>
    <scope>NUCLEOTIDE SEQUENCE [LARGE SCALE GENOMIC DNA]</scope>
    <source>
        <strain evidence="2 3">KCTC 23076</strain>
    </source>
</reference>
<dbReference type="PANTHER" id="PTHR34387:SF1">
    <property type="entry name" value="PERIPLASMIC IMMUNOGENIC PROTEIN"/>
    <property type="match status" value="1"/>
</dbReference>
<protein>
    <submittedName>
        <fullName evidence="2">SIMPL domain-containing protein</fullName>
    </submittedName>
</protein>
<dbReference type="RefSeq" id="WP_386670463.1">
    <property type="nucleotide sequence ID" value="NZ_JBHLTG010000004.1"/>
</dbReference>
<accession>A0ABV6RRF7</accession>
<dbReference type="InterPro" id="IPR052022">
    <property type="entry name" value="26kDa_periplasmic_antigen"/>
</dbReference>
<evidence type="ECO:0000256" key="1">
    <source>
        <dbReference type="SAM" id="SignalP"/>
    </source>
</evidence>
<feature type="signal peptide" evidence="1">
    <location>
        <begin position="1"/>
        <end position="22"/>
    </location>
</feature>
<dbReference type="PANTHER" id="PTHR34387">
    <property type="entry name" value="SLR1258 PROTEIN"/>
    <property type="match status" value="1"/>
</dbReference>
<dbReference type="Gene3D" id="3.30.70.2970">
    <property type="entry name" value="Protein of unknown function (DUF541), domain 2"/>
    <property type="match status" value="1"/>
</dbReference>
<comment type="caution">
    <text evidence="2">The sequence shown here is derived from an EMBL/GenBank/DDBJ whole genome shotgun (WGS) entry which is preliminary data.</text>
</comment>
<sequence>MDARPMRHLLLAALLIATPAFAGTPLPDAPHVMASGEGKTSVAPDLARITLTARYRNAAPAAAKQSVDRSIEAFLDLAPRFGLKPSQVTAADLSVSEDVDYDERDRKMSNGFIATREVTVELHELDRLGEFLDAALAAGMNEIDNVAFESSRADALRAEARDKAVAQAREKAGGLAQAFGAALGQVYSSNSLNSVSADGYGAATLDRVEVTGSRIQRSRYVQPTVEYSERVSAVFELKRGSP</sequence>
<dbReference type="EMBL" id="JBHLTG010000004">
    <property type="protein sequence ID" value="MFC0679560.1"/>
    <property type="molecule type" value="Genomic_DNA"/>
</dbReference>